<evidence type="ECO:0000256" key="7">
    <source>
        <dbReference type="ARBA" id="ARBA00022840"/>
    </source>
</evidence>
<keyword evidence="7" id="KW-0067">ATP-binding</keyword>
<keyword evidence="2" id="KW-1277">Toxin-antitoxin system</keyword>
<gene>
    <name evidence="11" type="ORF">KA717_35165</name>
</gene>
<proteinExistence type="inferred from homology"/>
<name>A0A977KVJ1_9CYAN</name>
<evidence type="ECO:0000259" key="10">
    <source>
        <dbReference type="Pfam" id="PF01909"/>
    </source>
</evidence>
<keyword evidence="4" id="KW-0548">Nucleotidyltransferase</keyword>
<dbReference type="InterPro" id="IPR002934">
    <property type="entry name" value="Polymerase_NTP_transf_dom"/>
</dbReference>
<dbReference type="PANTHER" id="PTHR33571:SF12">
    <property type="entry name" value="BSL3053 PROTEIN"/>
    <property type="match status" value="1"/>
</dbReference>
<keyword evidence="6" id="KW-0547">Nucleotide-binding</keyword>
<reference evidence="11" key="1">
    <citation type="submission" date="2021-04" db="EMBL/GenBank/DDBJ databases">
        <title>Genome sequence of Woronichinia naegeliana from Washington state freshwater lake bloom.</title>
        <authorList>
            <person name="Dreher T.W."/>
        </authorList>
    </citation>
    <scope>NUCLEOTIDE SEQUENCE</scope>
    <source>
        <strain evidence="11">WA131</strain>
    </source>
</reference>
<evidence type="ECO:0000256" key="6">
    <source>
        <dbReference type="ARBA" id="ARBA00022741"/>
    </source>
</evidence>
<dbReference type="Proteomes" id="UP001065613">
    <property type="component" value="Chromosome"/>
</dbReference>
<dbReference type="GO" id="GO:0046872">
    <property type="term" value="F:metal ion binding"/>
    <property type="evidence" value="ECO:0007669"/>
    <property type="project" value="UniProtKB-KW"/>
</dbReference>
<evidence type="ECO:0000256" key="3">
    <source>
        <dbReference type="ARBA" id="ARBA00022679"/>
    </source>
</evidence>
<dbReference type="InterPro" id="IPR043519">
    <property type="entry name" value="NT_sf"/>
</dbReference>
<dbReference type="GO" id="GO:0016779">
    <property type="term" value="F:nucleotidyltransferase activity"/>
    <property type="evidence" value="ECO:0007669"/>
    <property type="project" value="UniProtKB-KW"/>
</dbReference>
<organism evidence="11">
    <name type="scientific">Woronichinia naegeliana WA131</name>
    <dbReference type="NCBI Taxonomy" id="2824559"/>
    <lineage>
        <taxon>Bacteria</taxon>
        <taxon>Bacillati</taxon>
        <taxon>Cyanobacteriota</taxon>
        <taxon>Cyanophyceae</taxon>
        <taxon>Synechococcales</taxon>
        <taxon>Coelosphaeriaceae</taxon>
        <taxon>Woronichinia</taxon>
    </lineage>
</organism>
<evidence type="ECO:0000256" key="8">
    <source>
        <dbReference type="ARBA" id="ARBA00022842"/>
    </source>
</evidence>
<dbReference type="AlphaFoldDB" id="A0A977KVJ1"/>
<dbReference type="GO" id="GO:0005524">
    <property type="term" value="F:ATP binding"/>
    <property type="evidence" value="ECO:0007669"/>
    <property type="project" value="UniProtKB-KW"/>
</dbReference>
<sequence length="104" mass="12051">MNLAISLPIENLQLFCQHWQIQELAVFGSVLREDFQLNESDVDFLAVFKPSSHWSLLDRVRMESELELLLARPVDLLDREEVEQSPNWLRRQAILGSAKVIYAA</sequence>
<feature type="domain" description="Polymerase nucleotidyl transferase" evidence="10">
    <location>
        <begin position="14"/>
        <end position="98"/>
    </location>
</feature>
<evidence type="ECO:0000256" key="9">
    <source>
        <dbReference type="ARBA" id="ARBA00038276"/>
    </source>
</evidence>
<dbReference type="EMBL" id="CP073041">
    <property type="protein sequence ID" value="UXE60692.1"/>
    <property type="molecule type" value="Genomic_DNA"/>
</dbReference>
<dbReference type="Gene3D" id="3.30.460.10">
    <property type="entry name" value="Beta Polymerase, domain 2"/>
    <property type="match status" value="1"/>
</dbReference>
<accession>A0A977KVJ1</accession>
<keyword evidence="3" id="KW-0808">Transferase</keyword>
<dbReference type="InterPro" id="IPR052038">
    <property type="entry name" value="Type-VII_TA_antitoxin"/>
</dbReference>
<evidence type="ECO:0000256" key="2">
    <source>
        <dbReference type="ARBA" id="ARBA00022649"/>
    </source>
</evidence>
<keyword evidence="8" id="KW-0460">Magnesium</keyword>
<comment type="similarity">
    <text evidence="9">Belongs to the MntA antitoxin family.</text>
</comment>
<comment type="cofactor">
    <cofactor evidence="1">
        <name>Mg(2+)</name>
        <dbReference type="ChEBI" id="CHEBI:18420"/>
    </cofactor>
</comment>
<evidence type="ECO:0000256" key="1">
    <source>
        <dbReference type="ARBA" id="ARBA00001946"/>
    </source>
</evidence>
<dbReference type="Pfam" id="PF01909">
    <property type="entry name" value="NTP_transf_2"/>
    <property type="match status" value="1"/>
</dbReference>
<dbReference type="KEGG" id="wna:KA717_35165"/>
<protein>
    <submittedName>
        <fullName evidence="11">Nucleotidyltransferase domain-containing protein</fullName>
    </submittedName>
</protein>
<keyword evidence="5" id="KW-0479">Metal-binding</keyword>
<dbReference type="CDD" id="cd05403">
    <property type="entry name" value="NT_KNTase_like"/>
    <property type="match status" value="1"/>
</dbReference>
<evidence type="ECO:0000313" key="11">
    <source>
        <dbReference type="EMBL" id="UXE60692.1"/>
    </source>
</evidence>
<evidence type="ECO:0000256" key="5">
    <source>
        <dbReference type="ARBA" id="ARBA00022723"/>
    </source>
</evidence>
<dbReference type="PANTHER" id="PTHR33571">
    <property type="entry name" value="SSL8005 PROTEIN"/>
    <property type="match status" value="1"/>
</dbReference>
<dbReference type="SUPFAM" id="SSF81301">
    <property type="entry name" value="Nucleotidyltransferase"/>
    <property type="match status" value="1"/>
</dbReference>
<evidence type="ECO:0000256" key="4">
    <source>
        <dbReference type="ARBA" id="ARBA00022695"/>
    </source>
</evidence>